<evidence type="ECO:0000256" key="10">
    <source>
        <dbReference type="RuleBase" id="RU000682"/>
    </source>
</evidence>
<feature type="region of interest" description="Disordered" evidence="11">
    <location>
        <begin position="300"/>
        <end position="328"/>
    </location>
</feature>
<organism evidence="14">
    <name type="scientific">Sipha flava</name>
    <name type="common">yellow sugarcane aphid</name>
    <dbReference type="NCBI Taxonomy" id="143950"/>
    <lineage>
        <taxon>Eukaryota</taxon>
        <taxon>Metazoa</taxon>
        <taxon>Ecdysozoa</taxon>
        <taxon>Arthropoda</taxon>
        <taxon>Hexapoda</taxon>
        <taxon>Insecta</taxon>
        <taxon>Pterygota</taxon>
        <taxon>Neoptera</taxon>
        <taxon>Paraneoptera</taxon>
        <taxon>Hemiptera</taxon>
        <taxon>Sternorrhyncha</taxon>
        <taxon>Aphidomorpha</taxon>
        <taxon>Aphidoidea</taxon>
        <taxon>Aphididae</taxon>
        <taxon>Sipha</taxon>
    </lineage>
</organism>
<keyword evidence="5" id="KW-0805">Transcription regulation</keyword>
<evidence type="ECO:0000256" key="9">
    <source>
        <dbReference type="PROSITE-ProRule" id="PRU00108"/>
    </source>
</evidence>
<dbReference type="Gene3D" id="1.10.10.60">
    <property type="entry name" value="Homeodomain-like"/>
    <property type="match status" value="1"/>
</dbReference>
<feature type="domain" description="Homeobox" evidence="12">
    <location>
        <begin position="315"/>
        <end position="363"/>
    </location>
</feature>
<feature type="compositionally biased region" description="Polar residues" evidence="11">
    <location>
        <begin position="58"/>
        <end position="67"/>
    </location>
</feature>
<sequence>MANSTSVTKCTDFSVSSLCRDMKTSPPDPAIVIGGTGNNMKLTLPLAACAPFSSNGPIATTATGRPQSSASPSSSPSPATLRELYAMAASQQHQQHSRLLELSNRYRGYPDIAHHVFNQQGAVTKLLGTLRPPGLIGGSKPKVATPAVVSKIEFYKRENPTIFAWEIREKLISEGVCTNGTAPSVSSINRILRNRAAERAAAEFARAAGYGLYQVSHPYASFPWPPHPHGLWPGVTAADGSTTAAASSAAGLPHHGPAGASNKNATLQMIAAHQPCGVMSPRDLMPRLLGDGAGGVDGCKDDLESVGSGSGSEQPKFRRNRTTFSPDQLDELEKEFDKSHYPCVSTRERLAAKTSLSEARVQVSHKP</sequence>
<dbReference type="EMBL" id="GGMS01006567">
    <property type="protein sequence ID" value="MBY75770.1"/>
    <property type="molecule type" value="Transcribed_RNA"/>
</dbReference>
<feature type="region of interest" description="Disordered" evidence="11">
    <location>
        <begin position="58"/>
        <end position="78"/>
    </location>
</feature>
<evidence type="ECO:0000256" key="7">
    <source>
        <dbReference type="ARBA" id="ARBA00023163"/>
    </source>
</evidence>
<dbReference type="GO" id="GO:0000978">
    <property type="term" value="F:RNA polymerase II cis-regulatory region sequence-specific DNA binding"/>
    <property type="evidence" value="ECO:0007669"/>
    <property type="project" value="TreeGrafter"/>
</dbReference>
<dbReference type="InterPro" id="IPR009057">
    <property type="entry name" value="Homeodomain-like_sf"/>
</dbReference>
<feature type="DNA-binding region" description="Homeobox" evidence="9">
    <location>
        <begin position="317"/>
        <end position="364"/>
    </location>
</feature>
<dbReference type="InterPro" id="IPR001356">
    <property type="entry name" value="HD"/>
</dbReference>
<dbReference type="PANTHER" id="PTHR45636">
    <property type="entry name" value="PAIRED BOX PROTEIN PAX-6-RELATED-RELATED"/>
    <property type="match status" value="1"/>
</dbReference>
<dbReference type="OrthoDB" id="3225452at2759"/>
<keyword evidence="9 10" id="KW-0371">Homeobox</keyword>
<evidence type="ECO:0000259" key="12">
    <source>
        <dbReference type="PROSITE" id="PS50071"/>
    </source>
</evidence>
<keyword evidence="3" id="KW-0217">Developmental protein</keyword>
<comment type="subcellular location">
    <subcellularLocation>
        <location evidence="1 9 10">Nucleus</location>
    </subcellularLocation>
</comment>
<dbReference type="GO" id="GO:0009791">
    <property type="term" value="P:post-embryonic development"/>
    <property type="evidence" value="ECO:0007669"/>
    <property type="project" value="UniProtKB-ARBA"/>
</dbReference>
<evidence type="ECO:0000313" key="14">
    <source>
        <dbReference type="EMBL" id="MBY75770.1"/>
    </source>
</evidence>
<name>A0A2S2QE30_9HEMI</name>
<evidence type="ECO:0000256" key="2">
    <source>
        <dbReference type="ARBA" id="ARBA00005733"/>
    </source>
</evidence>
<dbReference type="CDD" id="cd00086">
    <property type="entry name" value="homeodomain"/>
    <property type="match status" value="1"/>
</dbReference>
<gene>
    <name evidence="14" type="primary">pax6_0</name>
    <name evidence="14" type="ORF">g.133428</name>
</gene>
<dbReference type="FunFam" id="1.10.10.10:FF:000003">
    <property type="entry name" value="Paired box protein Pax-6"/>
    <property type="match status" value="1"/>
</dbReference>
<protein>
    <submittedName>
        <fullName evidence="14">Paired box protein Pax-6</fullName>
    </submittedName>
</protein>
<dbReference type="PROSITE" id="PS51057">
    <property type="entry name" value="PAIRED_2"/>
    <property type="match status" value="1"/>
</dbReference>
<evidence type="ECO:0000256" key="5">
    <source>
        <dbReference type="ARBA" id="ARBA00023015"/>
    </source>
</evidence>
<dbReference type="InterPro" id="IPR036388">
    <property type="entry name" value="WH-like_DNA-bd_sf"/>
</dbReference>
<dbReference type="Gene3D" id="1.10.10.10">
    <property type="entry name" value="Winged helix-like DNA-binding domain superfamily/Winged helix DNA-binding domain"/>
    <property type="match status" value="1"/>
</dbReference>
<dbReference type="AlphaFoldDB" id="A0A2S2QE30"/>
<accession>A0A2S2QE30</accession>
<comment type="similarity">
    <text evidence="2">Belongs to the paired homeobox family.</text>
</comment>
<feature type="domain" description="Paired" evidence="13">
    <location>
        <begin position="74"/>
        <end position="195"/>
    </location>
</feature>
<evidence type="ECO:0000256" key="1">
    <source>
        <dbReference type="ARBA" id="ARBA00004123"/>
    </source>
</evidence>
<evidence type="ECO:0000256" key="8">
    <source>
        <dbReference type="ARBA" id="ARBA00023242"/>
    </source>
</evidence>
<keyword evidence="6 9" id="KW-0238">DNA-binding</keyword>
<dbReference type="InterPro" id="IPR043565">
    <property type="entry name" value="PAX_fam"/>
</dbReference>
<dbReference type="SMART" id="SM00351">
    <property type="entry name" value="PAX"/>
    <property type="match status" value="1"/>
</dbReference>
<keyword evidence="7" id="KW-0804">Transcription</keyword>
<dbReference type="PROSITE" id="PS50071">
    <property type="entry name" value="HOMEOBOX_2"/>
    <property type="match status" value="1"/>
</dbReference>
<dbReference type="SUPFAM" id="SSF46689">
    <property type="entry name" value="Homeodomain-like"/>
    <property type="match status" value="2"/>
</dbReference>
<evidence type="ECO:0000256" key="11">
    <source>
        <dbReference type="SAM" id="MobiDB-lite"/>
    </source>
</evidence>
<dbReference type="PANTHER" id="PTHR45636:SF50">
    <property type="entry name" value="EYEGONE, ISOFORM A-RELATED"/>
    <property type="match status" value="1"/>
</dbReference>
<feature type="compositionally biased region" description="Low complexity" evidence="11">
    <location>
        <begin position="68"/>
        <end position="78"/>
    </location>
</feature>
<dbReference type="InterPro" id="IPR001523">
    <property type="entry name" value="Paired_dom"/>
</dbReference>
<evidence type="ECO:0000256" key="6">
    <source>
        <dbReference type="ARBA" id="ARBA00023125"/>
    </source>
</evidence>
<dbReference type="GO" id="GO:0005634">
    <property type="term" value="C:nucleus"/>
    <property type="evidence" value="ECO:0007669"/>
    <property type="project" value="UniProtKB-SubCell"/>
</dbReference>
<evidence type="ECO:0000256" key="4">
    <source>
        <dbReference type="ARBA" id="ARBA00022724"/>
    </source>
</evidence>
<evidence type="ECO:0000256" key="3">
    <source>
        <dbReference type="ARBA" id="ARBA00022473"/>
    </source>
</evidence>
<keyword evidence="8 9" id="KW-0539">Nucleus</keyword>
<dbReference type="Pfam" id="PF00292">
    <property type="entry name" value="PAX"/>
    <property type="match status" value="1"/>
</dbReference>
<evidence type="ECO:0000259" key="13">
    <source>
        <dbReference type="PROSITE" id="PS51057"/>
    </source>
</evidence>
<dbReference type="GO" id="GO:0000981">
    <property type="term" value="F:DNA-binding transcription factor activity, RNA polymerase II-specific"/>
    <property type="evidence" value="ECO:0007669"/>
    <property type="project" value="TreeGrafter"/>
</dbReference>
<dbReference type="SMART" id="SM00389">
    <property type="entry name" value="HOX"/>
    <property type="match status" value="1"/>
</dbReference>
<keyword evidence="4" id="KW-0563">Paired box</keyword>
<reference evidence="14" key="1">
    <citation type="submission" date="2018-04" db="EMBL/GenBank/DDBJ databases">
        <title>Transcriptome assembly of Sipha flava.</title>
        <authorList>
            <person name="Scully E.D."/>
            <person name="Geib S.M."/>
            <person name="Palmer N.A."/>
            <person name="Koch K."/>
            <person name="Bradshaw J."/>
            <person name="Heng-Moss T."/>
            <person name="Sarath G."/>
        </authorList>
    </citation>
    <scope>NUCLEOTIDE SEQUENCE</scope>
</reference>
<proteinExistence type="inferred from homology"/>
<dbReference type="Pfam" id="PF00046">
    <property type="entry name" value="Homeodomain"/>
    <property type="match status" value="1"/>
</dbReference>
<dbReference type="FunFam" id="1.10.10.60:FF:000307">
    <property type="entry name" value="Eyegone, isoform A"/>
    <property type="match status" value="1"/>
</dbReference>